<protein>
    <submittedName>
        <fullName evidence="2">NADPH:quinone reductase</fullName>
    </submittedName>
</protein>
<dbReference type="CDD" id="cd05289">
    <property type="entry name" value="MDR_like_2"/>
    <property type="match status" value="1"/>
</dbReference>
<feature type="domain" description="Enoyl reductase (ER)" evidence="1">
    <location>
        <begin position="10"/>
        <end position="308"/>
    </location>
</feature>
<gene>
    <name evidence="2" type="ORF">LX83_004761</name>
</gene>
<dbReference type="PANTHER" id="PTHR11695:SF294">
    <property type="entry name" value="RETICULON-4-INTERACTING PROTEIN 1, MITOCHONDRIAL"/>
    <property type="match status" value="1"/>
</dbReference>
<proteinExistence type="predicted"/>
<evidence type="ECO:0000313" key="3">
    <source>
        <dbReference type="Proteomes" id="UP001206128"/>
    </source>
</evidence>
<dbReference type="SUPFAM" id="SSF51735">
    <property type="entry name" value="NAD(P)-binding Rossmann-fold domains"/>
    <property type="match status" value="1"/>
</dbReference>
<dbReference type="Pfam" id="PF08240">
    <property type="entry name" value="ADH_N"/>
    <property type="match status" value="1"/>
</dbReference>
<comment type="caution">
    <text evidence="2">The sequence shown here is derived from an EMBL/GenBank/DDBJ whole genome shotgun (WGS) entry which is preliminary data.</text>
</comment>
<dbReference type="SMART" id="SM00829">
    <property type="entry name" value="PKS_ER"/>
    <property type="match status" value="1"/>
</dbReference>
<dbReference type="InterPro" id="IPR013154">
    <property type="entry name" value="ADH-like_N"/>
</dbReference>
<keyword evidence="3" id="KW-1185">Reference proteome</keyword>
<dbReference type="InterPro" id="IPR020843">
    <property type="entry name" value="ER"/>
</dbReference>
<evidence type="ECO:0000313" key="2">
    <source>
        <dbReference type="EMBL" id="MCP2167887.1"/>
    </source>
</evidence>
<dbReference type="RefSeq" id="WP_253775219.1">
    <property type="nucleotide sequence ID" value="NZ_JAMTCK010000012.1"/>
</dbReference>
<dbReference type="GO" id="GO:0016491">
    <property type="term" value="F:oxidoreductase activity"/>
    <property type="evidence" value="ECO:0007669"/>
    <property type="project" value="InterPro"/>
</dbReference>
<dbReference type="Gene3D" id="3.90.180.10">
    <property type="entry name" value="Medium-chain alcohol dehydrogenases, catalytic domain"/>
    <property type="match status" value="1"/>
</dbReference>
<dbReference type="InterPro" id="IPR011032">
    <property type="entry name" value="GroES-like_sf"/>
</dbReference>
<evidence type="ECO:0000259" key="1">
    <source>
        <dbReference type="SMART" id="SM00829"/>
    </source>
</evidence>
<organism evidence="2 3">
    <name type="scientific">Goodfellowiella coeruleoviolacea</name>
    <dbReference type="NCBI Taxonomy" id="334858"/>
    <lineage>
        <taxon>Bacteria</taxon>
        <taxon>Bacillati</taxon>
        <taxon>Actinomycetota</taxon>
        <taxon>Actinomycetes</taxon>
        <taxon>Pseudonocardiales</taxon>
        <taxon>Pseudonocardiaceae</taxon>
        <taxon>Goodfellowiella</taxon>
    </lineage>
</organism>
<dbReference type="AlphaFoldDB" id="A0AAE3KIE5"/>
<dbReference type="InterPro" id="IPR050700">
    <property type="entry name" value="YIM1/Zinc_Alcohol_DH_Fams"/>
</dbReference>
<dbReference type="Gene3D" id="3.40.50.720">
    <property type="entry name" value="NAD(P)-binding Rossmann-like Domain"/>
    <property type="match status" value="1"/>
</dbReference>
<dbReference type="EMBL" id="JAMTCK010000012">
    <property type="protein sequence ID" value="MCP2167887.1"/>
    <property type="molecule type" value="Genomic_DNA"/>
</dbReference>
<dbReference type="Proteomes" id="UP001206128">
    <property type="component" value="Unassembled WGS sequence"/>
</dbReference>
<sequence>MQAIALTEFGGPEVLSLQELPDPLVGPDQVLIEVRAAGVNPVDWKIREGYLRGAFPHHTPLVPGWDVAGVVRATGPAVTEFAEGDEVIGYVRKDHVRDGTYAQLVSAADRYLARKPTTVGFAEAGGLPLAGLTALQALRAAGLDQGDTVLVHAAAGGVGHLAVQLATVLGAARVIGTASDGNRDFLDSLGAEQVRYGDGLPERVAELVGGDGRVDVVVDLVGGQALEQSVELVRDASRHVSIVDPERVLAQGGRYVFVRPDSNQLGWLGELIDQGRLRVVVQRTFPLAQAAEAHRLAQEGHVRGKLVLTTD</sequence>
<accession>A0AAE3KIE5</accession>
<reference evidence="2" key="1">
    <citation type="submission" date="2022-06" db="EMBL/GenBank/DDBJ databases">
        <title>Genomic Encyclopedia of Archaeal and Bacterial Type Strains, Phase II (KMG-II): from individual species to whole genera.</title>
        <authorList>
            <person name="Goeker M."/>
        </authorList>
    </citation>
    <scope>NUCLEOTIDE SEQUENCE</scope>
    <source>
        <strain evidence="2">DSM 43935</strain>
    </source>
</reference>
<name>A0AAE3KIE5_9PSEU</name>
<dbReference type="SUPFAM" id="SSF50129">
    <property type="entry name" value="GroES-like"/>
    <property type="match status" value="1"/>
</dbReference>
<dbReference type="InterPro" id="IPR036291">
    <property type="entry name" value="NAD(P)-bd_dom_sf"/>
</dbReference>
<dbReference type="Pfam" id="PF13602">
    <property type="entry name" value="ADH_zinc_N_2"/>
    <property type="match status" value="1"/>
</dbReference>
<dbReference type="PANTHER" id="PTHR11695">
    <property type="entry name" value="ALCOHOL DEHYDROGENASE RELATED"/>
    <property type="match status" value="1"/>
</dbReference>